<protein>
    <recommendedName>
        <fullName evidence="1">Thiamine-monophosphate kinase</fullName>
        <shortName evidence="1">TMP kinase</shortName>
        <shortName evidence="1">Thiamine-phosphate kinase</shortName>
        <ecNumber evidence="1">2.7.4.16</ecNumber>
    </recommendedName>
</protein>
<proteinExistence type="inferred from homology"/>
<evidence type="ECO:0000256" key="1">
    <source>
        <dbReference type="HAMAP-Rule" id="MF_02128"/>
    </source>
</evidence>
<dbReference type="SUPFAM" id="SSF55326">
    <property type="entry name" value="PurM N-terminal domain-like"/>
    <property type="match status" value="1"/>
</dbReference>
<feature type="binding site" evidence="1">
    <location>
        <position position="82"/>
    </location>
    <ligand>
        <name>Mg(2+)</name>
        <dbReference type="ChEBI" id="CHEBI:18420"/>
        <label>4</label>
    </ligand>
</feature>
<comment type="caution">
    <text evidence="4">The sequence shown here is derived from an EMBL/GenBank/DDBJ whole genome shotgun (WGS) entry which is preliminary data.</text>
</comment>
<comment type="function">
    <text evidence="1">Catalyzes the ATP-dependent phosphorylation of thiamine-monophosphate (TMP) to form thiamine-pyrophosphate (TPP), the active form of vitamin B1.</text>
</comment>
<keyword evidence="1" id="KW-0547">Nucleotide-binding</keyword>
<reference evidence="4" key="1">
    <citation type="journal article" date="2020" name="mSystems">
        <title>Genome- and Community-Level Interaction Insights into Carbon Utilization and Element Cycling Functions of Hydrothermarchaeota in Hydrothermal Sediment.</title>
        <authorList>
            <person name="Zhou Z."/>
            <person name="Liu Y."/>
            <person name="Xu W."/>
            <person name="Pan J."/>
            <person name="Luo Z.H."/>
            <person name="Li M."/>
        </authorList>
    </citation>
    <scope>NUCLEOTIDE SEQUENCE [LARGE SCALE GENOMIC DNA]</scope>
    <source>
        <strain evidence="4">SpSt-1116</strain>
    </source>
</reference>
<feature type="binding site" evidence="1">
    <location>
        <position position="82"/>
    </location>
    <ligand>
        <name>Mg(2+)</name>
        <dbReference type="ChEBI" id="CHEBI:18420"/>
        <label>3</label>
    </ligand>
</feature>
<keyword evidence="1" id="KW-0067">ATP-binding</keyword>
<feature type="binding site" evidence="1">
    <location>
        <position position="82"/>
    </location>
    <ligand>
        <name>Mg(2+)</name>
        <dbReference type="ChEBI" id="CHEBI:18420"/>
        <label>2</label>
    </ligand>
</feature>
<comment type="catalytic activity">
    <reaction evidence="1">
        <text>thiamine phosphate + ATP = thiamine diphosphate + ADP</text>
        <dbReference type="Rhea" id="RHEA:15913"/>
        <dbReference type="ChEBI" id="CHEBI:30616"/>
        <dbReference type="ChEBI" id="CHEBI:37575"/>
        <dbReference type="ChEBI" id="CHEBI:58937"/>
        <dbReference type="ChEBI" id="CHEBI:456216"/>
        <dbReference type="EC" id="2.7.4.16"/>
    </reaction>
</comment>
<evidence type="ECO:0000259" key="2">
    <source>
        <dbReference type="Pfam" id="PF00586"/>
    </source>
</evidence>
<keyword evidence="1" id="KW-0460">Magnesium</keyword>
<feature type="binding site" evidence="1">
    <location>
        <position position="112"/>
    </location>
    <ligand>
        <name>ATP</name>
        <dbReference type="ChEBI" id="CHEBI:30616"/>
    </ligand>
</feature>
<dbReference type="SUPFAM" id="SSF56042">
    <property type="entry name" value="PurM C-terminal domain-like"/>
    <property type="match status" value="1"/>
</dbReference>
<dbReference type="Pfam" id="PF00586">
    <property type="entry name" value="AIRS"/>
    <property type="match status" value="1"/>
</dbReference>
<keyword evidence="1" id="KW-0784">Thiamine biosynthesis</keyword>
<organism evidence="4">
    <name type="scientific">Fervidicoccus fontis</name>
    <dbReference type="NCBI Taxonomy" id="683846"/>
    <lineage>
        <taxon>Archaea</taxon>
        <taxon>Thermoproteota</taxon>
        <taxon>Thermoprotei</taxon>
        <taxon>Fervidicoccales</taxon>
        <taxon>Fervidicoccaceae</taxon>
        <taxon>Fervidicoccus</taxon>
    </lineage>
</organism>
<dbReference type="PANTHER" id="PTHR30270">
    <property type="entry name" value="THIAMINE-MONOPHOSPHATE KINASE"/>
    <property type="match status" value="1"/>
</dbReference>
<comment type="similarity">
    <text evidence="1">Belongs to the thiamine-monophosphate kinase family.</text>
</comment>
<feature type="domain" description="PurM-like N-terminal" evidence="2">
    <location>
        <begin position="38"/>
        <end position="147"/>
    </location>
</feature>
<keyword evidence="1" id="KW-0808">Transferase</keyword>
<feature type="binding site" evidence="1">
    <location>
        <position position="326"/>
    </location>
    <ligand>
        <name>substrate</name>
    </ligand>
</feature>
<dbReference type="PANTHER" id="PTHR30270:SF0">
    <property type="entry name" value="THIAMINE-MONOPHOSPHATE KINASE"/>
    <property type="match status" value="1"/>
</dbReference>
<dbReference type="InterPro" id="IPR006283">
    <property type="entry name" value="ThiL-like"/>
</dbReference>
<dbReference type="InterPro" id="IPR016188">
    <property type="entry name" value="PurM-like_N"/>
</dbReference>
<dbReference type="InterPro" id="IPR036676">
    <property type="entry name" value="PurM-like_C_sf"/>
</dbReference>
<dbReference type="Gene3D" id="3.30.1330.10">
    <property type="entry name" value="PurM-like, N-terminal domain"/>
    <property type="match status" value="1"/>
</dbReference>
<dbReference type="InterPro" id="IPR010918">
    <property type="entry name" value="PurM-like_C_dom"/>
</dbReference>
<feature type="binding site" evidence="1">
    <location>
        <position position="274"/>
    </location>
    <ligand>
        <name>substrate</name>
    </ligand>
</feature>
<dbReference type="GO" id="GO:0009228">
    <property type="term" value="P:thiamine biosynthetic process"/>
    <property type="evidence" value="ECO:0007669"/>
    <property type="project" value="UniProtKB-KW"/>
</dbReference>
<dbReference type="InterPro" id="IPR036921">
    <property type="entry name" value="PurM-like_N_sf"/>
</dbReference>
<feature type="binding site" evidence="1">
    <location>
        <position position="40"/>
    </location>
    <ligand>
        <name>Mg(2+)</name>
        <dbReference type="ChEBI" id="CHEBI:18420"/>
        <label>3</label>
    </ligand>
</feature>
<feature type="binding site" evidence="1">
    <location>
        <position position="54"/>
    </location>
    <ligand>
        <name>Mg(2+)</name>
        <dbReference type="ChEBI" id="CHEBI:18420"/>
        <label>2</label>
    </ligand>
</feature>
<dbReference type="AlphaFoldDB" id="A0A7J3ZKQ7"/>
<feature type="binding site" evidence="1">
    <location>
        <position position="52"/>
    </location>
    <ligand>
        <name>Mg(2+)</name>
        <dbReference type="ChEBI" id="CHEBI:18420"/>
        <label>4</label>
    </ligand>
</feature>
<comment type="caution">
    <text evidence="1">Lacks conserved residue(s) required for the propagation of feature annotation.</text>
</comment>
<dbReference type="GO" id="GO:0005524">
    <property type="term" value="F:ATP binding"/>
    <property type="evidence" value="ECO:0007669"/>
    <property type="project" value="UniProtKB-UniRule"/>
</dbReference>
<feature type="binding site" evidence="1">
    <location>
        <position position="54"/>
    </location>
    <ligand>
        <name>Mg(2+)</name>
        <dbReference type="ChEBI" id="CHEBI:18420"/>
        <label>1</label>
    </ligand>
</feature>
<dbReference type="EC" id="2.7.4.16" evidence="1"/>
<feature type="binding site" evidence="1">
    <location>
        <position position="221"/>
    </location>
    <ligand>
        <name>Mg(2+)</name>
        <dbReference type="ChEBI" id="CHEBI:18420"/>
        <label>3</label>
    </ligand>
</feature>
<feature type="binding site" evidence="1">
    <location>
        <position position="40"/>
    </location>
    <ligand>
        <name>Mg(2+)</name>
        <dbReference type="ChEBI" id="CHEBI:18420"/>
        <label>4</label>
    </ligand>
</feature>
<comment type="pathway">
    <text evidence="1">Cofactor biosynthesis; thiamine diphosphate biosynthesis; thiamine diphosphate from thiamine phosphate: step 1/1.</text>
</comment>
<feature type="binding site" evidence="1">
    <location>
        <position position="224"/>
    </location>
    <ligand>
        <name>Mg(2+)</name>
        <dbReference type="ChEBI" id="CHEBI:18420"/>
        <label>5</label>
    </ligand>
</feature>
<feature type="domain" description="PurM-like C-terminal" evidence="3">
    <location>
        <begin position="160"/>
        <end position="314"/>
    </location>
</feature>
<sequence length="332" mass="36415">MRVEGRALLQELGEDRVVEWLTEKTSHVYPKKSRLPLGDDAAEIDDTGIIVSIDGYSLAYSKYEWEDWSDWGWRSVVSSISDLVSKGARPVGVLVSIGLERTTELDVLDKVYDGILDALERYEVYLLGGDTNASTEKAWISVASIGFATTKPIPRSGARSGDKVYTTLKNGYGLSGLIWKLYTSTGLNPREVLGSRAILRPEVPLEFLEVVKKVRVTASVDVSDGLSKSLYLIAGASKKKIVVRMLPGLPDAFLESTAIRYGISVRDCVLYGGEEYETVFTSPEGPDVVLRACEEAGLECAYLGDVVEGEATVVSHDGRKIDYGGYDQFRGY</sequence>
<dbReference type="HAMAP" id="MF_02128">
    <property type="entry name" value="TMP_kinase"/>
    <property type="match status" value="1"/>
</dbReference>
<gene>
    <name evidence="1" type="primary">thiL</name>
    <name evidence="4" type="ORF">ENM78_01035</name>
</gene>
<feature type="binding site" evidence="1">
    <location>
        <begin position="129"/>
        <end position="130"/>
    </location>
    <ligand>
        <name>ATP</name>
        <dbReference type="ChEBI" id="CHEBI:30616"/>
    </ligand>
</feature>
<keyword evidence="1" id="KW-0479">Metal-binding</keyword>
<feature type="binding site" evidence="1">
    <location>
        <position position="223"/>
    </location>
    <ligand>
        <name>ATP</name>
        <dbReference type="ChEBI" id="CHEBI:30616"/>
    </ligand>
</feature>
<feature type="binding site" evidence="1">
    <location>
        <position position="155"/>
    </location>
    <ligand>
        <name>ATP</name>
        <dbReference type="ChEBI" id="CHEBI:30616"/>
    </ligand>
</feature>
<dbReference type="PIRSF" id="PIRSF005303">
    <property type="entry name" value="Thiam_monoph_kin"/>
    <property type="match status" value="1"/>
</dbReference>
<feature type="binding site" evidence="1">
    <location>
        <position position="130"/>
    </location>
    <ligand>
        <name>Mg(2+)</name>
        <dbReference type="ChEBI" id="CHEBI:18420"/>
        <label>1</label>
    </ligand>
</feature>
<dbReference type="GO" id="GO:0009030">
    <property type="term" value="F:thiamine-phosphate kinase activity"/>
    <property type="evidence" value="ECO:0007669"/>
    <property type="project" value="UniProtKB-UniRule"/>
</dbReference>
<accession>A0A7J3ZKQ7</accession>
<name>A0A7J3ZKQ7_9CREN</name>
<dbReference type="GO" id="GO:0009229">
    <property type="term" value="P:thiamine diphosphate biosynthetic process"/>
    <property type="evidence" value="ECO:0007669"/>
    <property type="project" value="UniProtKB-UniRule"/>
</dbReference>
<evidence type="ECO:0000313" key="4">
    <source>
        <dbReference type="EMBL" id="HHQ80040.1"/>
    </source>
</evidence>
<dbReference type="CDD" id="cd02194">
    <property type="entry name" value="ThiL"/>
    <property type="match status" value="1"/>
</dbReference>
<dbReference type="Gene3D" id="3.90.650.10">
    <property type="entry name" value="PurM-like C-terminal domain"/>
    <property type="match status" value="1"/>
</dbReference>
<comment type="miscellaneous">
    <text evidence="1">Reaction mechanism of ThiL seems to utilize a direct, inline transfer of the gamma-phosphate of ATP to TMP rather than a phosphorylated enzyme intermediate.</text>
</comment>
<dbReference type="GO" id="GO:0000287">
    <property type="term" value="F:magnesium ion binding"/>
    <property type="evidence" value="ECO:0007669"/>
    <property type="project" value="UniProtKB-UniRule"/>
</dbReference>
<dbReference type="UniPathway" id="UPA00060">
    <property type="reaction ID" value="UER00142"/>
</dbReference>
<dbReference type="Pfam" id="PF02769">
    <property type="entry name" value="AIRS_C"/>
    <property type="match status" value="1"/>
</dbReference>
<dbReference type="EMBL" id="DRZC01000017">
    <property type="protein sequence ID" value="HHQ80040.1"/>
    <property type="molecule type" value="Genomic_DNA"/>
</dbReference>
<keyword evidence="1 4" id="KW-0418">Kinase</keyword>
<evidence type="ECO:0000259" key="3">
    <source>
        <dbReference type="Pfam" id="PF02769"/>
    </source>
</evidence>